<dbReference type="InterPro" id="IPR006501">
    <property type="entry name" value="Pectinesterase_inhib_dom"/>
</dbReference>
<dbReference type="NCBIfam" id="TIGR01614">
    <property type="entry name" value="PME_inhib"/>
    <property type="match status" value="1"/>
</dbReference>
<dbReference type="InterPro" id="IPR035513">
    <property type="entry name" value="Invertase/methylesterase_inhib"/>
</dbReference>
<gene>
    <name evidence="5" type="ORF">AAHA92_30088</name>
</gene>
<dbReference type="Gene3D" id="1.20.140.40">
    <property type="entry name" value="Invertase/pectin methylesterase inhibitor family protein"/>
    <property type="match status" value="1"/>
</dbReference>
<keyword evidence="1 4" id="KW-0732">Signal</keyword>
<accession>A0ABD1G369</accession>
<dbReference type="SUPFAM" id="SSF101148">
    <property type="entry name" value="Plant invertase/pectin methylesterase inhibitor"/>
    <property type="match status" value="1"/>
</dbReference>
<evidence type="ECO:0008006" key="7">
    <source>
        <dbReference type="Google" id="ProtNLM"/>
    </source>
</evidence>
<reference evidence="5 6" key="1">
    <citation type="submission" date="2024-06" db="EMBL/GenBank/DDBJ databases">
        <title>A chromosome level genome sequence of Diviner's sage (Salvia divinorum).</title>
        <authorList>
            <person name="Ford S.A."/>
            <person name="Ro D.-K."/>
            <person name="Ness R.W."/>
            <person name="Phillips M.A."/>
        </authorList>
    </citation>
    <scope>NUCLEOTIDE SEQUENCE [LARGE SCALE GENOMIC DNA]</scope>
    <source>
        <strain evidence="5">SAF-2024a</strain>
        <tissue evidence="5">Leaf</tissue>
    </source>
</reference>
<dbReference type="EMBL" id="JBEAFC010000011">
    <property type="protein sequence ID" value="KAL1537593.1"/>
    <property type="molecule type" value="Genomic_DNA"/>
</dbReference>
<evidence type="ECO:0000256" key="1">
    <source>
        <dbReference type="ARBA" id="ARBA00022729"/>
    </source>
</evidence>
<name>A0ABD1G369_SALDI</name>
<organism evidence="5 6">
    <name type="scientific">Salvia divinorum</name>
    <name type="common">Maria pastora</name>
    <name type="synonym">Diviner's sage</name>
    <dbReference type="NCBI Taxonomy" id="28513"/>
    <lineage>
        <taxon>Eukaryota</taxon>
        <taxon>Viridiplantae</taxon>
        <taxon>Streptophyta</taxon>
        <taxon>Embryophyta</taxon>
        <taxon>Tracheophyta</taxon>
        <taxon>Spermatophyta</taxon>
        <taxon>Magnoliopsida</taxon>
        <taxon>eudicotyledons</taxon>
        <taxon>Gunneridae</taxon>
        <taxon>Pentapetalae</taxon>
        <taxon>asterids</taxon>
        <taxon>lamiids</taxon>
        <taxon>Lamiales</taxon>
        <taxon>Lamiaceae</taxon>
        <taxon>Nepetoideae</taxon>
        <taxon>Mentheae</taxon>
        <taxon>Salviinae</taxon>
        <taxon>Salvia</taxon>
        <taxon>Salvia subgen. Calosphace</taxon>
    </lineage>
</organism>
<dbReference type="AlphaFoldDB" id="A0ABD1G369"/>
<dbReference type="PANTHER" id="PTHR36710">
    <property type="entry name" value="PECTINESTERASE INHIBITOR-LIKE"/>
    <property type="match status" value="1"/>
</dbReference>
<protein>
    <recommendedName>
        <fullName evidence="7">Pectinesterase inhibitor domain-containing protein</fullName>
    </recommendedName>
</protein>
<keyword evidence="2" id="KW-1015">Disulfide bond</keyword>
<comment type="similarity">
    <text evidence="3">Belongs to the PMEI family.</text>
</comment>
<feature type="chain" id="PRO_5044831676" description="Pectinesterase inhibitor domain-containing protein" evidence="4">
    <location>
        <begin position="25"/>
        <end position="164"/>
    </location>
</feature>
<comment type="caution">
    <text evidence="5">The sequence shown here is derived from an EMBL/GenBank/DDBJ whole genome shotgun (WGS) entry which is preliminary data.</text>
</comment>
<evidence type="ECO:0000256" key="4">
    <source>
        <dbReference type="SAM" id="SignalP"/>
    </source>
</evidence>
<evidence type="ECO:0000256" key="2">
    <source>
        <dbReference type="ARBA" id="ARBA00023157"/>
    </source>
</evidence>
<proteinExistence type="inferred from homology"/>
<evidence type="ECO:0000313" key="5">
    <source>
        <dbReference type="EMBL" id="KAL1537593.1"/>
    </source>
</evidence>
<feature type="signal peptide" evidence="4">
    <location>
        <begin position="1"/>
        <end position="24"/>
    </location>
</feature>
<dbReference type="Proteomes" id="UP001567538">
    <property type="component" value="Unassembled WGS sequence"/>
</dbReference>
<dbReference type="InterPro" id="IPR052421">
    <property type="entry name" value="PCW_Enzyme_Inhibitor"/>
</dbReference>
<sequence length="164" mass="18492">MASYLHKTILFIALILAITTPISSDRSNDVVQQYLGDLCPETDDIVGIADCMISLAMQKAEALGDELNKWHKVSTGERSEEKYRTCSKSYVEVGRNLKMARRSLDSDDYRMILDEIDDAREELDECGNEFGPGLFEPGHVVDRNNELRFYLILARAATGRLSLL</sequence>
<evidence type="ECO:0000256" key="3">
    <source>
        <dbReference type="ARBA" id="ARBA00038471"/>
    </source>
</evidence>
<evidence type="ECO:0000313" key="6">
    <source>
        <dbReference type="Proteomes" id="UP001567538"/>
    </source>
</evidence>
<dbReference type="PANTHER" id="PTHR36710:SF8">
    <property type="entry name" value="PECTINESTERASE INHIBITOR-LIKE"/>
    <property type="match status" value="1"/>
</dbReference>
<keyword evidence="6" id="KW-1185">Reference proteome</keyword>